<feature type="compositionally biased region" description="Low complexity" evidence="1">
    <location>
        <begin position="171"/>
        <end position="181"/>
    </location>
</feature>
<evidence type="ECO:0000256" key="1">
    <source>
        <dbReference type="SAM" id="MobiDB-lite"/>
    </source>
</evidence>
<proteinExistence type="predicted"/>
<feature type="region of interest" description="Disordered" evidence="1">
    <location>
        <begin position="156"/>
        <end position="181"/>
    </location>
</feature>
<accession>A0AAD7NVX9</accession>
<reference evidence="2" key="1">
    <citation type="submission" date="2023-03" db="EMBL/GenBank/DDBJ databases">
        <title>Massive genome expansion in bonnet fungi (Mycena s.s.) driven by repeated elements and novel gene families across ecological guilds.</title>
        <authorList>
            <consortium name="Lawrence Berkeley National Laboratory"/>
            <person name="Harder C.B."/>
            <person name="Miyauchi S."/>
            <person name="Viragh M."/>
            <person name="Kuo A."/>
            <person name="Thoen E."/>
            <person name="Andreopoulos B."/>
            <person name="Lu D."/>
            <person name="Skrede I."/>
            <person name="Drula E."/>
            <person name="Henrissat B."/>
            <person name="Morin E."/>
            <person name="Kohler A."/>
            <person name="Barry K."/>
            <person name="LaButti K."/>
            <person name="Morin E."/>
            <person name="Salamov A."/>
            <person name="Lipzen A."/>
            <person name="Mereny Z."/>
            <person name="Hegedus B."/>
            <person name="Baldrian P."/>
            <person name="Stursova M."/>
            <person name="Weitz H."/>
            <person name="Taylor A."/>
            <person name="Grigoriev I.V."/>
            <person name="Nagy L.G."/>
            <person name="Martin F."/>
            <person name="Kauserud H."/>
        </authorList>
    </citation>
    <scope>NUCLEOTIDE SEQUENCE</scope>
    <source>
        <strain evidence="2">CBHHK182m</strain>
    </source>
</reference>
<organism evidence="2 3">
    <name type="scientific">Mycena metata</name>
    <dbReference type="NCBI Taxonomy" id="1033252"/>
    <lineage>
        <taxon>Eukaryota</taxon>
        <taxon>Fungi</taxon>
        <taxon>Dikarya</taxon>
        <taxon>Basidiomycota</taxon>
        <taxon>Agaricomycotina</taxon>
        <taxon>Agaricomycetes</taxon>
        <taxon>Agaricomycetidae</taxon>
        <taxon>Agaricales</taxon>
        <taxon>Marasmiineae</taxon>
        <taxon>Mycenaceae</taxon>
        <taxon>Mycena</taxon>
    </lineage>
</organism>
<dbReference type="Proteomes" id="UP001215598">
    <property type="component" value="Unassembled WGS sequence"/>
</dbReference>
<name>A0AAD7NVX9_9AGAR</name>
<sequence length="227" mass="22970">MITTRPRTFTIDTSTSFHGRLRVVRTGISHRGSIRLAVPSGPRHTGIVLFSALSCRDSRNSMKPNCPAVDICLSVTRLPAVLSRTRTSTLLPASPGMHNHRPSSSPIGAAARAARAAAAAATAAATALVTVVAVATSPPLTLHSSGIGVLPPSHSGVVGGGSHSGVRRFSHSSSSSGNPSCSGPAHGVTYAASCNLNCSSGTCTSLFVASILTANTSVITPPAPFAQ</sequence>
<dbReference type="EMBL" id="JARKIB010000008">
    <property type="protein sequence ID" value="KAJ7777315.1"/>
    <property type="molecule type" value="Genomic_DNA"/>
</dbReference>
<gene>
    <name evidence="2" type="ORF">B0H16DRAFT_953964</name>
</gene>
<keyword evidence="3" id="KW-1185">Reference proteome</keyword>
<comment type="caution">
    <text evidence="2">The sequence shown here is derived from an EMBL/GenBank/DDBJ whole genome shotgun (WGS) entry which is preliminary data.</text>
</comment>
<protein>
    <submittedName>
        <fullName evidence="2">Uncharacterized protein</fullName>
    </submittedName>
</protein>
<dbReference type="AlphaFoldDB" id="A0AAD7NVX9"/>
<evidence type="ECO:0000313" key="2">
    <source>
        <dbReference type="EMBL" id="KAJ7777315.1"/>
    </source>
</evidence>
<evidence type="ECO:0000313" key="3">
    <source>
        <dbReference type="Proteomes" id="UP001215598"/>
    </source>
</evidence>